<evidence type="ECO:0000313" key="2">
    <source>
        <dbReference type="Proteomes" id="UP000018144"/>
    </source>
</evidence>
<dbReference type="AlphaFoldDB" id="U4LTN4"/>
<dbReference type="EMBL" id="HF935976">
    <property type="protein sequence ID" value="CCX32975.1"/>
    <property type="molecule type" value="Genomic_DNA"/>
</dbReference>
<accession>U4LTN4</accession>
<keyword evidence="2" id="KW-1185">Reference proteome</keyword>
<reference evidence="1 2" key="1">
    <citation type="journal article" date="2013" name="PLoS Genet.">
        <title>The genome and development-dependent transcriptomes of Pyronema confluens: a window into fungal evolution.</title>
        <authorList>
            <person name="Traeger S."/>
            <person name="Altegoer F."/>
            <person name="Freitag M."/>
            <person name="Gabaldon T."/>
            <person name="Kempken F."/>
            <person name="Kumar A."/>
            <person name="Marcet-Houben M."/>
            <person name="Poggeler S."/>
            <person name="Stajich J.E."/>
            <person name="Nowrousian M."/>
        </authorList>
    </citation>
    <scope>NUCLEOTIDE SEQUENCE [LARGE SCALE GENOMIC DNA]</scope>
    <source>
        <strain evidence="2">CBS 100304</strain>
        <tissue evidence="1">Vegetative mycelium</tissue>
    </source>
</reference>
<name>U4LTN4_PYROM</name>
<evidence type="ECO:0000313" key="1">
    <source>
        <dbReference type="EMBL" id="CCX32975.1"/>
    </source>
</evidence>
<proteinExistence type="predicted"/>
<dbReference type="Proteomes" id="UP000018144">
    <property type="component" value="Unassembled WGS sequence"/>
</dbReference>
<gene>
    <name evidence="1" type="ORF">PCON_14000</name>
</gene>
<organism evidence="1 2">
    <name type="scientific">Pyronema omphalodes (strain CBS 100304)</name>
    <name type="common">Pyronema confluens</name>
    <dbReference type="NCBI Taxonomy" id="1076935"/>
    <lineage>
        <taxon>Eukaryota</taxon>
        <taxon>Fungi</taxon>
        <taxon>Dikarya</taxon>
        <taxon>Ascomycota</taxon>
        <taxon>Pezizomycotina</taxon>
        <taxon>Pezizomycetes</taxon>
        <taxon>Pezizales</taxon>
        <taxon>Pyronemataceae</taxon>
        <taxon>Pyronema</taxon>
    </lineage>
</organism>
<protein>
    <submittedName>
        <fullName evidence="1">Uncharacterized protein</fullName>
    </submittedName>
</protein>
<sequence length="45" mass="5173">MSAFAWDVSTFNSLSTLCLRSYTYVVFKANRLTIDVMLHNIDQTV</sequence>